<protein>
    <submittedName>
        <fullName evidence="1">Uncharacterized protein</fullName>
    </submittedName>
</protein>
<dbReference type="Proteomes" id="UP001304243">
    <property type="component" value="Unassembled WGS sequence"/>
</dbReference>
<gene>
    <name evidence="1" type="ORF">ATC70_007385</name>
</gene>
<dbReference type="RefSeq" id="XP_064675702.1">
    <property type="nucleotide sequence ID" value="XM_064826645.1"/>
</dbReference>
<dbReference type="AlphaFoldDB" id="A0AAN7D6U2"/>
<sequence>MRQHLSANQGRKKVFQIDLKLIDYKELMELAVQVYAAFNELYDVWLSAVQSIAELDALPALPKGSMNIGGKVSRHLLVIISYMRSTRVKYLDIM</sequence>
<evidence type="ECO:0000313" key="1">
    <source>
        <dbReference type="EMBL" id="KAK4509036.1"/>
    </source>
</evidence>
<accession>A0AAN7D6U2</accession>
<comment type="caution">
    <text evidence="1">The sequence shown here is derived from an EMBL/GenBank/DDBJ whole genome shotgun (WGS) entry which is preliminary data.</text>
</comment>
<organism evidence="1 2">
    <name type="scientific">Mucor velutinosus</name>
    <dbReference type="NCBI Taxonomy" id="708070"/>
    <lineage>
        <taxon>Eukaryota</taxon>
        <taxon>Fungi</taxon>
        <taxon>Fungi incertae sedis</taxon>
        <taxon>Mucoromycota</taxon>
        <taxon>Mucoromycotina</taxon>
        <taxon>Mucoromycetes</taxon>
        <taxon>Mucorales</taxon>
        <taxon>Mucorineae</taxon>
        <taxon>Mucoraceae</taxon>
        <taxon>Mucor</taxon>
    </lineage>
</organism>
<name>A0AAN7D6U2_9FUNG</name>
<dbReference type="GeneID" id="89951071"/>
<reference evidence="1 2" key="1">
    <citation type="submission" date="2022-11" db="EMBL/GenBank/DDBJ databases">
        <title>Mucor velutinosus strain NIH1002 WGS.</title>
        <authorList>
            <person name="Subramanian P."/>
            <person name="Mullikin J.C."/>
            <person name="Segre J.A."/>
            <person name="Zelazny A.M."/>
        </authorList>
    </citation>
    <scope>NUCLEOTIDE SEQUENCE [LARGE SCALE GENOMIC DNA]</scope>
    <source>
        <strain evidence="1 2">NIH1002</strain>
    </source>
</reference>
<proteinExistence type="predicted"/>
<evidence type="ECO:0000313" key="2">
    <source>
        <dbReference type="Proteomes" id="UP001304243"/>
    </source>
</evidence>
<keyword evidence="2" id="KW-1185">Reference proteome</keyword>
<dbReference type="EMBL" id="JASEJX010000039">
    <property type="protein sequence ID" value="KAK4509036.1"/>
    <property type="molecule type" value="Genomic_DNA"/>
</dbReference>